<name>Q9TTN7_PIG</name>
<dbReference type="AlphaFoldDB" id="Q9TTN7"/>
<protein>
    <submittedName>
        <fullName evidence="2">Mx2 protein</fullName>
    </submittedName>
</protein>
<proteinExistence type="predicted"/>
<reference evidence="2" key="1">
    <citation type="journal article" date="1992" name="Gene">
        <title>Transgenic pigs carrying cDNA copies encoding the murine Mx1 protein which confers resistance to influenza virus infection.</title>
        <authorList>
            <person name="Muller M."/>
            <person name="Brenig B."/>
            <person name="Winnacker E.L."/>
            <person name="Brem G."/>
        </authorList>
    </citation>
    <scope>NUCLEOTIDE SEQUENCE</scope>
    <source>
        <strain evidence="2">Deutsche landrasse</strain>
        <tissue evidence="2">Liver</tissue>
    </source>
</reference>
<feature type="non-terminal residue" evidence="2">
    <location>
        <position position="44"/>
    </location>
</feature>
<evidence type="ECO:0000313" key="2">
    <source>
        <dbReference type="EMBL" id="CAA38226.2"/>
    </source>
</evidence>
<dbReference type="EMBL" id="X54330">
    <property type="protein sequence ID" value="CAA38226.2"/>
    <property type="molecule type" value="Genomic_DNA"/>
</dbReference>
<sequence>GAREQPVQPVRGEGAALHRPHRLAAGPGRGAGPAPAHHRRHRGP</sequence>
<organism evidence="2">
    <name type="scientific">Sus scrofa</name>
    <name type="common">Pig</name>
    <dbReference type="NCBI Taxonomy" id="9823"/>
    <lineage>
        <taxon>Eukaryota</taxon>
        <taxon>Metazoa</taxon>
        <taxon>Chordata</taxon>
        <taxon>Craniata</taxon>
        <taxon>Vertebrata</taxon>
        <taxon>Euteleostomi</taxon>
        <taxon>Mammalia</taxon>
        <taxon>Eutheria</taxon>
        <taxon>Laurasiatheria</taxon>
        <taxon>Artiodactyla</taxon>
        <taxon>Suina</taxon>
        <taxon>Suidae</taxon>
        <taxon>Sus</taxon>
    </lineage>
</organism>
<feature type="region of interest" description="Disordered" evidence="1">
    <location>
        <begin position="1"/>
        <end position="44"/>
    </location>
</feature>
<feature type="non-terminal residue" evidence="2">
    <location>
        <position position="1"/>
    </location>
</feature>
<accession>Q9TTN7</accession>
<gene>
    <name evidence="2" type="primary">Mx2</name>
</gene>
<evidence type="ECO:0000256" key="1">
    <source>
        <dbReference type="SAM" id="MobiDB-lite"/>
    </source>
</evidence>